<proteinExistence type="predicted"/>
<evidence type="ECO:0000313" key="3">
    <source>
        <dbReference type="Proteomes" id="UP000018040"/>
    </source>
</evidence>
<dbReference type="EMBL" id="AHHH01000111">
    <property type="protein sequence ID" value="ESU41766.1"/>
    <property type="molecule type" value="Genomic_DNA"/>
</dbReference>
<feature type="region of interest" description="Disordered" evidence="1">
    <location>
        <begin position="418"/>
        <end position="466"/>
    </location>
</feature>
<dbReference type="OrthoDB" id="10259186at2759"/>
<dbReference type="Proteomes" id="UP000018040">
    <property type="component" value="Unassembled WGS sequence"/>
</dbReference>
<evidence type="ECO:0000313" key="2">
    <source>
        <dbReference type="EMBL" id="ESU41766.1"/>
    </source>
</evidence>
<accession>V6TST4</accession>
<feature type="compositionally biased region" description="Low complexity" evidence="1">
    <location>
        <begin position="272"/>
        <end position="291"/>
    </location>
</feature>
<name>V6TST4_GIAIN</name>
<dbReference type="VEuPathDB" id="GiardiaDB:GL50581_756"/>
<organism evidence="2 3">
    <name type="scientific">Giardia intestinalis</name>
    <name type="common">Giardia lamblia</name>
    <dbReference type="NCBI Taxonomy" id="5741"/>
    <lineage>
        <taxon>Eukaryota</taxon>
        <taxon>Metamonada</taxon>
        <taxon>Diplomonadida</taxon>
        <taxon>Hexamitidae</taxon>
        <taxon>Giardiinae</taxon>
        <taxon>Giardia</taxon>
    </lineage>
</organism>
<reference evidence="3" key="1">
    <citation type="submission" date="2012-02" db="EMBL/GenBank/DDBJ databases">
        <title>Genome sequencing of Giardia lamblia Genotypes A2 and B isolates (DH and GS) and comparative analysis with the genomes of Genotypes A1 and E (WB and Pig).</title>
        <authorList>
            <person name="Adam R."/>
            <person name="Dahlstrom E."/>
            <person name="Martens C."/>
            <person name="Bruno D."/>
            <person name="Barbian K."/>
            <person name="Porcella S.F."/>
            <person name="Nash T."/>
        </authorList>
    </citation>
    <scope>NUCLEOTIDE SEQUENCE</scope>
    <source>
        <strain evidence="3">GS</strain>
    </source>
</reference>
<gene>
    <name evidence="2" type="ORF">GSB_152749</name>
</gene>
<dbReference type="VEuPathDB" id="GiardiaDB:GL50803_0017351"/>
<comment type="caution">
    <text evidence="2">The sequence shown here is derived from an EMBL/GenBank/DDBJ whole genome shotgun (WGS) entry which is preliminary data.</text>
</comment>
<dbReference type="AlphaFoldDB" id="V6TST4"/>
<protein>
    <submittedName>
        <fullName evidence="2">Uncharacterized protein</fullName>
    </submittedName>
</protein>
<feature type="non-terminal residue" evidence="2">
    <location>
        <position position="1"/>
    </location>
</feature>
<evidence type="ECO:0000256" key="1">
    <source>
        <dbReference type="SAM" id="MobiDB-lite"/>
    </source>
</evidence>
<reference evidence="2 3" key="2">
    <citation type="journal article" date="2013" name="Genome Biol. Evol.">
        <title>Genome sequencing of Giardia lamblia genotypes A2 and B isolates (DH and GS) and comparative analysis with the genomes of genotypes A1 and E (WB and Pig).</title>
        <authorList>
            <person name="Adam R.D."/>
            <person name="Dahlstrom E.W."/>
            <person name="Martens C.A."/>
            <person name="Bruno D.P."/>
            <person name="Barbian K.D."/>
            <person name="Ricklefs S.M."/>
            <person name="Hernandez M.M."/>
            <person name="Narla N.P."/>
            <person name="Patel R.B."/>
            <person name="Porcella S.F."/>
            <person name="Nash T.E."/>
        </authorList>
    </citation>
    <scope>NUCLEOTIDE SEQUENCE [LARGE SCALE GENOMIC DNA]</scope>
    <source>
        <strain evidence="2 3">GS</strain>
    </source>
</reference>
<feature type="region of interest" description="Disordered" evidence="1">
    <location>
        <begin position="267"/>
        <end position="298"/>
    </location>
</feature>
<dbReference type="VEuPathDB" id="GiardiaDB:QR46_3389"/>
<sequence length="466" mass="49134">VLAAIPHELATGIYMDPEGALLGAAIQELWAIGRRLDELSARKAPLMAAVAVREERLAALDAALRSPESRHRAALATRSSAQTLEQATAAQIYAGQPPLLYLQDRESHIGSARMAPLPEDHCGAPPSEEATSFVGFEPAYPTNIAGVGGVLGPRSGIPLRLRPVKNCFRTSDELVRGLRTLAPADPQGASYFSRPVVSPDDEHDDVTHLQAVRNIGLYAAAPLLPLASAPVGPSKTPARQRQFSVVGVSKAAEEAFEFANIERLVADLNDDGPPSAAEPSSGASAPPRGRGPLAGKGGRTAGICRLATSRAEAGPPAAGASAFDETCRAVGEMMASCAAPTLERLRRASADRNLRLRRALAVRLETQVICLRWQRPDRPLSRPVDKTLDLLCKHRLSSLPGFAASSLRLMNRNRRHGAAWEGPAPVRDSAPGPETPRQGAASPQAGCPQARLLLSSGPRPPGTAAS</sequence>